<feature type="compositionally biased region" description="Basic and acidic residues" evidence="1">
    <location>
        <begin position="169"/>
        <end position="237"/>
    </location>
</feature>
<evidence type="ECO:0000313" key="3">
    <source>
        <dbReference type="EMBL" id="KAF9938567.1"/>
    </source>
</evidence>
<evidence type="ECO:0000256" key="2">
    <source>
        <dbReference type="SAM" id="SignalP"/>
    </source>
</evidence>
<evidence type="ECO:0000313" key="4">
    <source>
        <dbReference type="Proteomes" id="UP000749646"/>
    </source>
</evidence>
<reference evidence="3" key="1">
    <citation type="journal article" date="2020" name="Fungal Divers.">
        <title>Resolving the Mortierellaceae phylogeny through synthesis of multi-gene phylogenetics and phylogenomics.</title>
        <authorList>
            <person name="Vandepol N."/>
            <person name="Liber J."/>
            <person name="Desiro A."/>
            <person name="Na H."/>
            <person name="Kennedy M."/>
            <person name="Barry K."/>
            <person name="Grigoriev I.V."/>
            <person name="Miller A.N."/>
            <person name="O'Donnell K."/>
            <person name="Stajich J.E."/>
            <person name="Bonito G."/>
        </authorList>
    </citation>
    <scope>NUCLEOTIDE SEQUENCE</scope>
    <source>
        <strain evidence="3">MES-2147</strain>
    </source>
</reference>
<keyword evidence="4" id="KW-1185">Reference proteome</keyword>
<gene>
    <name evidence="3" type="ORF">BGZ65_012612</name>
</gene>
<feature type="signal peptide" evidence="2">
    <location>
        <begin position="1"/>
        <end position="22"/>
    </location>
</feature>
<feature type="chain" id="PRO_5040369169" evidence="2">
    <location>
        <begin position="23"/>
        <end position="237"/>
    </location>
</feature>
<comment type="caution">
    <text evidence="3">The sequence shown here is derived from an EMBL/GenBank/DDBJ whole genome shotgun (WGS) entry which is preliminary data.</text>
</comment>
<dbReference type="Proteomes" id="UP000749646">
    <property type="component" value="Unassembled WGS sequence"/>
</dbReference>
<name>A0A9P6LTD9_9FUNG</name>
<evidence type="ECO:0000256" key="1">
    <source>
        <dbReference type="SAM" id="MobiDB-lite"/>
    </source>
</evidence>
<feature type="region of interest" description="Disordered" evidence="1">
    <location>
        <begin position="135"/>
        <end position="237"/>
    </location>
</feature>
<dbReference type="AlphaFoldDB" id="A0A9P6LTD9"/>
<accession>A0A9P6LTD9</accession>
<sequence>MRFTIATTIVAFSSTLALFSQAALTPQERVAYQLENGQEANLCAPCLQKAMHNHFPHACAADMDSDAVNSRPEGSTQEEERCVCLAFLDLYWMKADCSLECPYVYSEASMKYFLPAEKIDGCNKWVDFEERKEIPVEGFPPKDPNHTPKVFPITPAPPKPEGAEDVQEDDGRFKVSVHVEHDEKKKAQLELEEAQKKKKEEEKTKEENQEEKGQEENKQAEADDKAQPEEAIKKDEL</sequence>
<organism evidence="3 4">
    <name type="scientific">Modicella reniformis</name>
    <dbReference type="NCBI Taxonomy" id="1440133"/>
    <lineage>
        <taxon>Eukaryota</taxon>
        <taxon>Fungi</taxon>
        <taxon>Fungi incertae sedis</taxon>
        <taxon>Mucoromycota</taxon>
        <taxon>Mortierellomycotina</taxon>
        <taxon>Mortierellomycetes</taxon>
        <taxon>Mortierellales</taxon>
        <taxon>Mortierellaceae</taxon>
        <taxon>Modicella</taxon>
    </lineage>
</organism>
<protein>
    <submittedName>
        <fullName evidence="3">Uncharacterized protein</fullName>
    </submittedName>
</protein>
<keyword evidence="2" id="KW-0732">Signal</keyword>
<proteinExistence type="predicted"/>
<dbReference type="OrthoDB" id="2422218at2759"/>
<dbReference type="EMBL" id="JAAAHW010009592">
    <property type="protein sequence ID" value="KAF9938567.1"/>
    <property type="molecule type" value="Genomic_DNA"/>
</dbReference>